<dbReference type="RefSeq" id="WP_151666288.1">
    <property type="nucleotide sequence ID" value="NZ_WBVO01000001.1"/>
</dbReference>
<feature type="signal peptide" evidence="1">
    <location>
        <begin position="1"/>
        <end position="21"/>
    </location>
</feature>
<dbReference type="AlphaFoldDB" id="A0A6N6RMB4"/>
<comment type="caution">
    <text evidence="2">The sequence shown here is derived from an EMBL/GenBank/DDBJ whole genome shotgun (WGS) entry which is preliminary data.</text>
</comment>
<reference evidence="2 3" key="1">
    <citation type="submission" date="2019-09" db="EMBL/GenBank/DDBJ databases">
        <title>Genomes of family Cryomorphaceae.</title>
        <authorList>
            <person name="Bowman J.P."/>
        </authorList>
    </citation>
    <scope>NUCLEOTIDE SEQUENCE [LARGE SCALE GENOMIC DNA]</scope>
    <source>
        <strain evidence="2 3">LMG 25704</strain>
    </source>
</reference>
<feature type="chain" id="PRO_5027073642" description="DUF4252 domain-containing protein" evidence="1">
    <location>
        <begin position="22"/>
        <end position="225"/>
    </location>
</feature>
<evidence type="ECO:0000313" key="3">
    <source>
        <dbReference type="Proteomes" id="UP000468650"/>
    </source>
</evidence>
<evidence type="ECO:0008006" key="4">
    <source>
        <dbReference type="Google" id="ProtNLM"/>
    </source>
</evidence>
<dbReference type="PROSITE" id="PS51257">
    <property type="entry name" value="PROKAR_LIPOPROTEIN"/>
    <property type="match status" value="1"/>
</dbReference>
<keyword evidence="3" id="KW-1185">Reference proteome</keyword>
<gene>
    <name evidence="2" type="ORF">F8C67_02900</name>
</gene>
<evidence type="ECO:0000313" key="2">
    <source>
        <dbReference type="EMBL" id="KAB2814709.1"/>
    </source>
</evidence>
<keyword evidence="1" id="KW-0732">Signal</keyword>
<proteinExistence type="predicted"/>
<dbReference type="Proteomes" id="UP000468650">
    <property type="component" value="Unassembled WGS sequence"/>
</dbReference>
<sequence>MKKTFKLALLAVLAIGLSSCIEITEKAKFNSDYSGTFSLTIDMGQMKQMMIAMGMDPDSLAGTENPMEGIEQDIREQKAKLEGVRGVSNARVEADEENFVVRTLFDFDDIDALNAGIAHIMEEGEISERPVFYKKNGRSIERTSEQTHVAQMKSEMMDNPDMEGMDPSMIFGDMSYNVVMEFSNRIDNVSNANYTLSADGKSTQLRYYIFRPESEGQSFANKVSF</sequence>
<dbReference type="OrthoDB" id="978751at2"/>
<organism evidence="2 3">
    <name type="scientific">Phaeocystidibacter luteus</name>
    <dbReference type="NCBI Taxonomy" id="911197"/>
    <lineage>
        <taxon>Bacteria</taxon>
        <taxon>Pseudomonadati</taxon>
        <taxon>Bacteroidota</taxon>
        <taxon>Flavobacteriia</taxon>
        <taxon>Flavobacteriales</taxon>
        <taxon>Phaeocystidibacteraceae</taxon>
        <taxon>Phaeocystidibacter</taxon>
    </lineage>
</organism>
<accession>A0A6N6RMB4</accession>
<evidence type="ECO:0000256" key="1">
    <source>
        <dbReference type="SAM" id="SignalP"/>
    </source>
</evidence>
<dbReference type="EMBL" id="WBVO01000001">
    <property type="protein sequence ID" value="KAB2814709.1"/>
    <property type="molecule type" value="Genomic_DNA"/>
</dbReference>
<name>A0A6N6RMB4_9FLAO</name>
<protein>
    <recommendedName>
        <fullName evidence="4">DUF4252 domain-containing protein</fullName>
    </recommendedName>
</protein>